<dbReference type="GO" id="GO:0016887">
    <property type="term" value="F:ATP hydrolysis activity"/>
    <property type="evidence" value="ECO:0007669"/>
    <property type="project" value="InterPro"/>
</dbReference>
<dbReference type="PANTHER" id="PTHR35894">
    <property type="entry name" value="GENERAL SECRETION PATHWAY PROTEIN A-RELATED"/>
    <property type="match status" value="1"/>
</dbReference>
<keyword evidence="1" id="KW-0472">Membrane</keyword>
<accession>A0A7Z0VPI3</accession>
<dbReference type="InterPro" id="IPR052026">
    <property type="entry name" value="ExeA_AAA_ATPase_DNA-bind"/>
</dbReference>
<feature type="domain" description="AAA+ ATPase" evidence="2">
    <location>
        <begin position="42"/>
        <end position="193"/>
    </location>
</feature>
<dbReference type="RefSeq" id="WP_069120091.1">
    <property type="nucleotide sequence ID" value="NZ_MARB01000001.1"/>
</dbReference>
<dbReference type="OrthoDB" id="9780149at2"/>
<proteinExistence type="predicted"/>
<dbReference type="InterPro" id="IPR003593">
    <property type="entry name" value="AAA+_ATPase"/>
</dbReference>
<dbReference type="Gene3D" id="3.40.50.300">
    <property type="entry name" value="P-loop containing nucleotide triphosphate hydrolases"/>
    <property type="match status" value="1"/>
</dbReference>
<dbReference type="InterPro" id="IPR027417">
    <property type="entry name" value="P-loop_NTPase"/>
</dbReference>
<reference evidence="3 4" key="1">
    <citation type="submission" date="2016-06" db="EMBL/GenBank/DDBJ databases">
        <title>Genome sequence of endosymbiont of Candidatus Endolucinida thiodiazotropha.</title>
        <authorList>
            <person name="Poehlein A."/>
            <person name="Koenig S."/>
            <person name="Heiden S.E."/>
            <person name="Thuermer A."/>
            <person name="Voget S."/>
            <person name="Daniel R."/>
            <person name="Markert S."/>
            <person name="Gros O."/>
            <person name="Schweder T."/>
        </authorList>
    </citation>
    <scope>NUCLEOTIDE SEQUENCE [LARGE SCALE GENOMIC DNA]</scope>
    <source>
        <strain evidence="3 4">COS</strain>
    </source>
</reference>
<protein>
    <submittedName>
        <fullName evidence="3">ATPase family</fullName>
    </submittedName>
</protein>
<dbReference type="InterPro" id="IPR049945">
    <property type="entry name" value="AAA_22"/>
</dbReference>
<dbReference type="AlphaFoldDB" id="A0A7Z0VPI3"/>
<sequence>MYESLYGFNETPFRLCADEQFCYAHSNYERTADCITYALKQGEGILLLTGPPGTGKTILCRDIISKLDPNKFSAINLMMGQLSAEELLRKIALESGMPAEEYNRATLLSSIHQRLKDLHYTDKRLILFLDEAHILTQNTPAELELLSDLQQEWHSVLQLVLIGNPELWESIEGAGIEHIQQRVSAVCEMKNMTAEQTEGYIKHRLHRVGWRRDPVIERLVYSIIYDVTQGLPRLINHLMSRLLLVTALENRHQISIGDVLSVAELLIDEGRLKLHSNETIDSLKEKYIPIKPLQDVSILPCEHGNTPAVELCSGEMVGSSIKQSAIDDSTAIHDAAIFVHEAEQEFDEFDLSLEDLDMPDTEWMEWGSPGPSSVSNGAMNQATHSSGEILTAEFEQNSRQKRRESRDSNSEHQWGGVWWMSVNDKRKIRISSDAADELPSITIEDCPDMFNEPVPQWINDRRGGEDMKSTKRMVFHAFIVVSFVSLILFIFWLATG</sequence>
<evidence type="ECO:0000256" key="1">
    <source>
        <dbReference type="SAM" id="Phobius"/>
    </source>
</evidence>
<feature type="transmembrane region" description="Helical" evidence="1">
    <location>
        <begin position="474"/>
        <end position="494"/>
    </location>
</feature>
<name>A0A7Z0VPI3_9GAMM</name>
<dbReference type="PANTHER" id="PTHR35894:SF1">
    <property type="entry name" value="PHOSPHORIBULOKINASE _ URIDINE KINASE FAMILY"/>
    <property type="match status" value="1"/>
</dbReference>
<dbReference type="SMART" id="SM00382">
    <property type="entry name" value="AAA"/>
    <property type="match status" value="1"/>
</dbReference>
<evidence type="ECO:0000259" key="2">
    <source>
        <dbReference type="SMART" id="SM00382"/>
    </source>
</evidence>
<gene>
    <name evidence="3" type="ORF">CODIS_00710</name>
</gene>
<dbReference type="EMBL" id="MARB01000001">
    <property type="protein sequence ID" value="ODJ89512.1"/>
    <property type="molecule type" value="Genomic_DNA"/>
</dbReference>
<keyword evidence="1" id="KW-1133">Transmembrane helix</keyword>
<keyword evidence="4" id="KW-1185">Reference proteome</keyword>
<evidence type="ECO:0000313" key="4">
    <source>
        <dbReference type="Proteomes" id="UP000094769"/>
    </source>
</evidence>
<dbReference type="Proteomes" id="UP000094769">
    <property type="component" value="Unassembled WGS sequence"/>
</dbReference>
<dbReference type="Pfam" id="PF13401">
    <property type="entry name" value="AAA_22"/>
    <property type="match status" value="1"/>
</dbReference>
<organism evidence="3 4">
    <name type="scientific">Candidatus Thiodiazotropha endolucinida</name>
    <dbReference type="NCBI Taxonomy" id="1655433"/>
    <lineage>
        <taxon>Bacteria</taxon>
        <taxon>Pseudomonadati</taxon>
        <taxon>Pseudomonadota</taxon>
        <taxon>Gammaproteobacteria</taxon>
        <taxon>Chromatiales</taxon>
        <taxon>Sedimenticolaceae</taxon>
        <taxon>Candidatus Thiodiazotropha</taxon>
    </lineage>
</organism>
<dbReference type="SUPFAM" id="SSF52540">
    <property type="entry name" value="P-loop containing nucleoside triphosphate hydrolases"/>
    <property type="match status" value="1"/>
</dbReference>
<keyword evidence="1" id="KW-0812">Transmembrane</keyword>
<comment type="caution">
    <text evidence="3">The sequence shown here is derived from an EMBL/GenBank/DDBJ whole genome shotgun (WGS) entry which is preliminary data.</text>
</comment>
<evidence type="ECO:0000313" key="3">
    <source>
        <dbReference type="EMBL" id="ODJ89512.1"/>
    </source>
</evidence>